<sequence length="858" mass="98338">MDDTSYGNTMGKRKRGRPRKYSTAKAKAAADVERKRAARRDASSAQHDLTHTNFYNPVLSLQLADTFGGFHPLLEEGVEAQVTLDNETPTGAADPSPPVDYVGPDLDEAIGFDAPLEPLPQPEEDEGGLVERLAQKLAEQLTRFQGCCNDCHQTAKERRMQSPAEQISLTQYLESTAGLGADVLSSKTLAGGKDDLAGKVNAECRKKIFCGVDSRSEAPLICLDNDERVSRTAGVTFDVDSIIGFPTSLSVAKRGIRWSPTRMTVSDLQSDLHLRSIPVTYFTADGVQRQVQRPVHQVPHYTFGRVIGFEDISLYFLFPKLSDQVQHYPSSYNHSQYNSTARGVESLTQHVHPVAREQQLVYCLPPESLGDVWAGILSATQEPGFHQFQNVTILLQAKNLKTITKDVTWEKMNLRRLAHGRPRELHHDGSPYYSFTTNTLLQWVRWNVNKFCMGFEMVHSFQDPHFVTWEHTRVMLMFLRCLQFSYAGGLIQKPNGLRRWEGLGFRRTMETYGYAWFLDKVDWSTLTFRQPHAAYMMFNNPSMQTAYRARYHQVRDVRIDFIRVNKAYQWMLEFSAVPACLDLLGDYLRELCLCAFRKDVFFHIKATLKPECAKAALAGEIPLCYDSVKDAMLTEHQPPQLAAGNRLAVKDIHVLFAWLWKSKDDEFERQGWNDKPFRMLFQQSFQAVKAARGKDGACKWRRELKRSFLGSHWLLPYPHGRGFMRRDKEEKQFLWWPSVHDGLVKHYSKSYGIGTLKHPLPAFNVKLHPVDGWKLGSKFPRKGYMPYVIQPEQELVQMPESDLYTRLLTRCRTGNEYPNIVINRTLVSLKLDRLYFILRNIVNYISLLKGYYKVEYGA</sequence>
<dbReference type="Proteomes" id="UP000005426">
    <property type="component" value="Unassembled WGS sequence"/>
</dbReference>
<dbReference type="EMBL" id="ABDG02000029">
    <property type="protein sequence ID" value="EHK39345.1"/>
    <property type="molecule type" value="Genomic_DNA"/>
</dbReference>
<evidence type="ECO:0000313" key="3">
    <source>
        <dbReference type="Proteomes" id="UP000005426"/>
    </source>
</evidence>
<gene>
    <name evidence="2" type="ORF">TRIATDRAFT_92009</name>
</gene>
<feature type="compositionally biased region" description="Basic residues" evidence="1">
    <location>
        <begin position="11"/>
        <end position="22"/>
    </location>
</feature>
<keyword evidence="3" id="KW-1185">Reference proteome</keyword>
<dbReference type="HOGENOM" id="CLU_002467_0_0_1"/>
<feature type="region of interest" description="Disordered" evidence="1">
    <location>
        <begin position="1"/>
        <end position="45"/>
    </location>
</feature>
<dbReference type="OMA" id="HCISITA"/>
<dbReference type="OrthoDB" id="5369347at2759"/>
<name>G9PBW2_HYPAI</name>
<evidence type="ECO:0000256" key="1">
    <source>
        <dbReference type="SAM" id="MobiDB-lite"/>
    </source>
</evidence>
<dbReference type="STRING" id="452589.G9PBW2"/>
<proteinExistence type="predicted"/>
<dbReference type="AlphaFoldDB" id="G9PBW2"/>
<evidence type="ECO:0000313" key="2">
    <source>
        <dbReference type="EMBL" id="EHK39345.1"/>
    </source>
</evidence>
<accession>G9PBW2</accession>
<organism evidence="2 3">
    <name type="scientific">Hypocrea atroviridis (strain ATCC 20476 / IMI 206040)</name>
    <name type="common">Trichoderma atroviride</name>
    <dbReference type="NCBI Taxonomy" id="452589"/>
    <lineage>
        <taxon>Eukaryota</taxon>
        <taxon>Fungi</taxon>
        <taxon>Dikarya</taxon>
        <taxon>Ascomycota</taxon>
        <taxon>Pezizomycotina</taxon>
        <taxon>Sordariomycetes</taxon>
        <taxon>Hypocreomycetidae</taxon>
        <taxon>Hypocreales</taxon>
        <taxon>Hypocreaceae</taxon>
        <taxon>Trichoderma</taxon>
    </lineage>
</organism>
<comment type="caution">
    <text evidence="2">The sequence shown here is derived from an EMBL/GenBank/DDBJ whole genome shotgun (WGS) entry which is preliminary data.</text>
</comment>
<protein>
    <submittedName>
        <fullName evidence="2">Uncharacterized protein</fullName>
    </submittedName>
</protein>
<reference evidence="2 3" key="1">
    <citation type="journal article" date="2011" name="Genome Biol.">
        <title>Comparative genome sequence analysis underscores mycoparasitism as the ancestral life style of Trichoderma.</title>
        <authorList>
            <person name="Kubicek C.P."/>
            <person name="Herrera-Estrella A."/>
            <person name="Seidl-Seiboth V."/>
            <person name="Martinez D.A."/>
            <person name="Druzhinina I.S."/>
            <person name="Thon M."/>
            <person name="Zeilinger S."/>
            <person name="Casas-Flores S."/>
            <person name="Horwitz B.A."/>
            <person name="Mukherjee P.K."/>
            <person name="Mukherjee M."/>
            <person name="Kredics L."/>
            <person name="Alcaraz L.D."/>
            <person name="Aerts A."/>
            <person name="Antal Z."/>
            <person name="Atanasova L."/>
            <person name="Cervantes-Badillo M.G."/>
            <person name="Challacombe J."/>
            <person name="Chertkov O."/>
            <person name="McCluskey K."/>
            <person name="Coulpier F."/>
            <person name="Deshpande N."/>
            <person name="von Doehren H."/>
            <person name="Ebbole D.J."/>
            <person name="Esquivel-Naranjo E.U."/>
            <person name="Fekete E."/>
            <person name="Flipphi M."/>
            <person name="Glaser F."/>
            <person name="Gomez-Rodriguez E.Y."/>
            <person name="Gruber S."/>
            <person name="Han C."/>
            <person name="Henrissat B."/>
            <person name="Hermosa R."/>
            <person name="Hernandez-Onate M."/>
            <person name="Karaffa L."/>
            <person name="Kosti I."/>
            <person name="Le Crom S."/>
            <person name="Lindquist E."/>
            <person name="Lucas S."/>
            <person name="Luebeck M."/>
            <person name="Luebeck P.S."/>
            <person name="Margeot A."/>
            <person name="Metz B."/>
            <person name="Misra M."/>
            <person name="Nevalainen H."/>
            <person name="Omann M."/>
            <person name="Packer N."/>
            <person name="Perrone G."/>
            <person name="Uresti-Rivera E.E."/>
            <person name="Salamov A."/>
            <person name="Schmoll M."/>
            <person name="Seiboth B."/>
            <person name="Shapiro H."/>
            <person name="Sukno S."/>
            <person name="Tamayo-Ramos J.A."/>
            <person name="Tisch D."/>
            <person name="Wiest A."/>
            <person name="Wilkinson H.H."/>
            <person name="Zhang M."/>
            <person name="Coutinho P.M."/>
            <person name="Kenerley C.M."/>
            <person name="Monte E."/>
            <person name="Baker S.E."/>
            <person name="Grigoriev I.V."/>
        </authorList>
    </citation>
    <scope>NUCLEOTIDE SEQUENCE [LARGE SCALE GENOMIC DNA]</scope>
    <source>
        <strain evidence="3">ATCC 20476 / IMI 206040</strain>
    </source>
</reference>
<feature type="compositionally biased region" description="Basic and acidic residues" evidence="1">
    <location>
        <begin position="28"/>
        <end position="42"/>
    </location>
</feature>